<dbReference type="InterPro" id="IPR008040">
    <property type="entry name" value="Hydant_A_N"/>
</dbReference>
<protein>
    <submittedName>
        <fullName evidence="3">N-methylhydantoinase A/oxoprolinase/acetone carboxylase, beta subunit</fullName>
    </submittedName>
</protein>
<evidence type="ECO:0000313" key="4">
    <source>
        <dbReference type="Proteomes" id="UP000183994"/>
    </source>
</evidence>
<feature type="domain" description="Hydantoinase/oxoprolinase N-terminal" evidence="2">
    <location>
        <begin position="3"/>
        <end position="155"/>
    </location>
</feature>
<dbReference type="SUPFAM" id="SSF53067">
    <property type="entry name" value="Actin-like ATPase domain"/>
    <property type="match status" value="1"/>
</dbReference>
<dbReference type="InterPro" id="IPR002821">
    <property type="entry name" value="Hydantoinase_A"/>
</dbReference>
<evidence type="ECO:0000313" key="3">
    <source>
        <dbReference type="EMBL" id="SHK29623.1"/>
    </source>
</evidence>
<dbReference type="GO" id="GO:0005829">
    <property type="term" value="C:cytosol"/>
    <property type="evidence" value="ECO:0007669"/>
    <property type="project" value="TreeGrafter"/>
</dbReference>
<dbReference type="RefSeq" id="WP_073477298.1">
    <property type="nucleotide sequence ID" value="NZ_FQZU01000021.1"/>
</dbReference>
<dbReference type="OrthoDB" id="9814788at2"/>
<feature type="domain" description="Hydantoinase A/oxoprolinase" evidence="1">
    <location>
        <begin position="177"/>
        <end position="460"/>
    </location>
</feature>
<keyword evidence="4" id="KW-1185">Reference proteome</keyword>
<dbReference type="InterPro" id="IPR043129">
    <property type="entry name" value="ATPase_NBD"/>
</dbReference>
<gene>
    <name evidence="3" type="ORF">SAMN02745216_03238</name>
</gene>
<accession>A0A1M6RAY8</accession>
<dbReference type="Pfam" id="PF05378">
    <property type="entry name" value="Hydant_A_N"/>
    <property type="match status" value="1"/>
</dbReference>
<dbReference type="Proteomes" id="UP000183994">
    <property type="component" value="Unassembled WGS sequence"/>
</dbReference>
<name>A0A1M6RAY8_9BACT</name>
<evidence type="ECO:0000259" key="1">
    <source>
        <dbReference type="Pfam" id="PF01968"/>
    </source>
</evidence>
<dbReference type="GO" id="GO:0017168">
    <property type="term" value="F:5-oxoprolinase (ATP-hydrolyzing) activity"/>
    <property type="evidence" value="ECO:0007669"/>
    <property type="project" value="TreeGrafter"/>
</dbReference>
<dbReference type="STRING" id="1121393.SAMN02745216_03238"/>
<evidence type="ECO:0000259" key="2">
    <source>
        <dbReference type="Pfam" id="PF05378"/>
    </source>
</evidence>
<dbReference type="InterPro" id="IPR045079">
    <property type="entry name" value="Oxoprolinase-like"/>
</dbReference>
<organism evidence="3 4">
    <name type="scientific">Desulfatibacillum alkenivorans DSM 16219</name>
    <dbReference type="NCBI Taxonomy" id="1121393"/>
    <lineage>
        <taxon>Bacteria</taxon>
        <taxon>Pseudomonadati</taxon>
        <taxon>Thermodesulfobacteriota</taxon>
        <taxon>Desulfobacteria</taxon>
        <taxon>Desulfobacterales</taxon>
        <taxon>Desulfatibacillaceae</taxon>
        <taxon>Desulfatibacillum</taxon>
    </lineage>
</organism>
<proteinExistence type="predicted"/>
<dbReference type="EMBL" id="FQZU01000021">
    <property type="protein sequence ID" value="SHK29623.1"/>
    <property type="molecule type" value="Genomic_DNA"/>
</dbReference>
<dbReference type="Pfam" id="PF01968">
    <property type="entry name" value="Hydantoinase_A"/>
    <property type="match status" value="1"/>
</dbReference>
<dbReference type="PANTHER" id="PTHR11365:SF2">
    <property type="entry name" value="5-OXOPROLINASE"/>
    <property type="match status" value="1"/>
</dbReference>
<dbReference type="PANTHER" id="PTHR11365">
    <property type="entry name" value="5-OXOPROLINASE RELATED"/>
    <property type="match status" value="1"/>
</dbReference>
<dbReference type="AlphaFoldDB" id="A0A1M6RAY8"/>
<dbReference type="GO" id="GO:0006749">
    <property type="term" value="P:glutathione metabolic process"/>
    <property type="evidence" value="ECO:0007669"/>
    <property type="project" value="TreeGrafter"/>
</dbReference>
<reference evidence="4" key="1">
    <citation type="submission" date="2016-11" db="EMBL/GenBank/DDBJ databases">
        <authorList>
            <person name="Varghese N."/>
            <person name="Submissions S."/>
        </authorList>
    </citation>
    <scope>NUCLEOTIDE SEQUENCE [LARGE SCALE GENOMIC DNA]</scope>
    <source>
        <strain evidence="4">DSM 16219</strain>
    </source>
</reference>
<sequence>MILGLDVGGTQTDAVVLEDGHVRAHTKTVNRPELLETLGQSLDKTLAGIEPDKIQRMVFSTTMATNAVVMDNMDPAGMIVSAGPGMNPEWFSVGPSYHVVEGCMDHRGTEVMALDKSQVKEAIREMEKAGVNACGIVCKFSVRNPHQELQLEEWLGDQFGYKALGHRFSGSLNFPRRIATAYLNAALHKLHTKFISSLETTLTERGLNAPRYLMKPDGGTIRLDKSCEFPAQTAQSGPAASVMGALALDGCKGVTLVLDIGGTTTDMALVLDGLPLWVPNGIRIGEHRTSIRSLLTRSVGFGGDSEVRVEDGKKLSIGPMRRGEAMAFGGPMPTPTDAMITLGLMEEGDKDLARKAMEDIGAQLSLDAEKAAKMILEETTKGMTKAVIEFVKRINSRPVYTIHEVIEGIKIDPDRIVVLGAPAPIVAPMLEKAFNIPCVVPPHYQVANAVGAAAAKVTAEISLQADTQRGSMVIPEVGLESAIARDFTMAAAMEQAKEALFSRGLAVGADPGDQEFAVIEKEEFNMIRGGYRVGKNIRLKLALVPGLIPDCNCGGQQL</sequence>